<dbReference type="EMBL" id="CALTRL010004280">
    <property type="protein sequence ID" value="CAH7682773.1"/>
    <property type="molecule type" value="Genomic_DNA"/>
</dbReference>
<proteinExistence type="predicted"/>
<name>A0AAV0B6J9_PHAPC</name>
<evidence type="ECO:0000313" key="2">
    <source>
        <dbReference type="EMBL" id="CAH7682773.1"/>
    </source>
</evidence>
<keyword evidence="3" id="KW-1185">Reference proteome</keyword>
<dbReference type="InterPro" id="IPR053006">
    <property type="entry name" value="Meiosis_regulatory"/>
</dbReference>
<feature type="region of interest" description="Disordered" evidence="1">
    <location>
        <begin position="83"/>
        <end position="103"/>
    </location>
</feature>
<feature type="compositionally biased region" description="Polar residues" evidence="1">
    <location>
        <begin position="179"/>
        <end position="193"/>
    </location>
</feature>
<evidence type="ECO:0000313" key="3">
    <source>
        <dbReference type="Proteomes" id="UP001153365"/>
    </source>
</evidence>
<feature type="region of interest" description="Disordered" evidence="1">
    <location>
        <begin position="179"/>
        <end position="201"/>
    </location>
</feature>
<accession>A0AAV0B6J9</accession>
<feature type="compositionally biased region" description="Low complexity" evidence="1">
    <location>
        <begin position="86"/>
        <end position="96"/>
    </location>
</feature>
<comment type="caution">
    <text evidence="2">The sequence shown here is derived from an EMBL/GenBank/DDBJ whole genome shotgun (WGS) entry which is preliminary data.</text>
</comment>
<protein>
    <submittedName>
        <fullName evidence="2">Uncharacterized protein</fullName>
    </submittedName>
</protein>
<dbReference type="PANTHER" id="PTHR28094">
    <property type="entry name" value="MEIOTICALLY UP-REGULATED GENE 113 PROTEIN"/>
    <property type="match status" value="1"/>
</dbReference>
<evidence type="ECO:0000256" key="1">
    <source>
        <dbReference type="SAM" id="MobiDB-lite"/>
    </source>
</evidence>
<gene>
    <name evidence="2" type="ORF">PPACK8108_LOCUS15873</name>
</gene>
<reference evidence="2" key="1">
    <citation type="submission" date="2022-06" db="EMBL/GenBank/DDBJ databases">
        <authorList>
            <consortium name="SYNGENTA / RWTH Aachen University"/>
        </authorList>
    </citation>
    <scope>NUCLEOTIDE SEQUENCE</scope>
</reference>
<dbReference type="Proteomes" id="UP001153365">
    <property type="component" value="Unassembled WGS sequence"/>
</dbReference>
<dbReference type="AlphaFoldDB" id="A0AAV0B6J9"/>
<sequence length="240" mass="27458">TSDSIDGLENLPRYCGTHLRKIDSQAEIFMGRGGTLIKFDDYISKDLPQTVRVNLKNEMIRRPTQRDSLSTGYIYCYELIPKKNPSSSSEGSSGTSQLKIGRSKNPVIRHSQWSSQCPSKSPIIRGIFPDGTSEEDGSDNRRVYLNGTIGISEPGIRFHERWEKFCLIELAAWSDLQKSNRSNCQPSSDSPRPQHTPRRNACKDCGKVHCEIFEFDQGSYERLVRPTILKWEKWCRFAYD</sequence>
<dbReference type="PANTHER" id="PTHR28094:SF1">
    <property type="entry name" value="MEIOTICALLY UP-REGULATED GENE 113 PROTEIN"/>
    <property type="match status" value="1"/>
</dbReference>
<feature type="non-terminal residue" evidence="2">
    <location>
        <position position="1"/>
    </location>
</feature>
<organism evidence="2 3">
    <name type="scientific">Phakopsora pachyrhizi</name>
    <name type="common">Asian soybean rust disease fungus</name>
    <dbReference type="NCBI Taxonomy" id="170000"/>
    <lineage>
        <taxon>Eukaryota</taxon>
        <taxon>Fungi</taxon>
        <taxon>Dikarya</taxon>
        <taxon>Basidiomycota</taxon>
        <taxon>Pucciniomycotina</taxon>
        <taxon>Pucciniomycetes</taxon>
        <taxon>Pucciniales</taxon>
        <taxon>Phakopsoraceae</taxon>
        <taxon>Phakopsora</taxon>
    </lineage>
</organism>